<dbReference type="RefSeq" id="WP_226028133.1">
    <property type="nucleotide sequence ID" value="NZ_BAABIV010000016.1"/>
</dbReference>
<organism evidence="2 3">
    <name type="scientific">Streptomyces hyderabadensis</name>
    <dbReference type="NCBI Taxonomy" id="598549"/>
    <lineage>
        <taxon>Bacteria</taxon>
        <taxon>Bacillati</taxon>
        <taxon>Actinomycetota</taxon>
        <taxon>Actinomycetes</taxon>
        <taxon>Kitasatosporales</taxon>
        <taxon>Streptomycetaceae</taxon>
        <taxon>Streptomyces</taxon>
    </lineage>
</organism>
<evidence type="ECO:0000313" key="3">
    <source>
        <dbReference type="Proteomes" id="UP001500610"/>
    </source>
</evidence>
<name>A0ABP9IDG1_9ACTN</name>
<dbReference type="EMBL" id="BAABIV010000016">
    <property type="protein sequence ID" value="GAA4995264.1"/>
    <property type="molecule type" value="Genomic_DNA"/>
</dbReference>
<evidence type="ECO:0000313" key="2">
    <source>
        <dbReference type="EMBL" id="GAA4995264.1"/>
    </source>
</evidence>
<comment type="caution">
    <text evidence="2">The sequence shown here is derived from an EMBL/GenBank/DDBJ whole genome shotgun (WGS) entry which is preliminary data.</text>
</comment>
<keyword evidence="1" id="KW-1133">Transmembrane helix</keyword>
<accession>A0ABP9IDG1</accession>
<keyword evidence="3" id="KW-1185">Reference proteome</keyword>
<gene>
    <name evidence="2" type="ORF">GCM10023257_41170</name>
</gene>
<feature type="transmembrane region" description="Helical" evidence="1">
    <location>
        <begin position="6"/>
        <end position="26"/>
    </location>
</feature>
<dbReference type="Proteomes" id="UP001500610">
    <property type="component" value="Unassembled WGS sequence"/>
</dbReference>
<proteinExistence type="predicted"/>
<keyword evidence="1" id="KW-0472">Membrane</keyword>
<protein>
    <submittedName>
        <fullName evidence="2">Uncharacterized protein</fullName>
    </submittedName>
</protein>
<evidence type="ECO:0000256" key="1">
    <source>
        <dbReference type="SAM" id="Phobius"/>
    </source>
</evidence>
<reference evidence="3" key="1">
    <citation type="journal article" date="2019" name="Int. J. Syst. Evol. Microbiol.">
        <title>The Global Catalogue of Microorganisms (GCM) 10K type strain sequencing project: providing services to taxonomists for standard genome sequencing and annotation.</title>
        <authorList>
            <consortium name="The Broad Institute Genomics Platform"/>
            <consortium name="The Broad Institute Genome Sequencing Center for Infectious Disease"/>
            <person name="Wu L."/>
            <person name="Ma J."/>
        </authorList>
    </citation>
    <scope>NUCLEOTIDE SEQUENCE [LARGE SCALE GENOMIC DNA]</scope>
    <source>
        <strain evidence="3">JCM 17657</strain>
    </source>
</reference>
<sequence>MPEWLIAVLIPIGLLGVCAGAFLVWVSVDTHNPVHRDTSDPEVGHWSDYS</sequence>
<keyword evidence="1" id="KW-0812">Transmembrane</keyword>